<evidence type="ECO:0000313" key="6">
    <source>
        <dbReference type="EMBL" id="TDQ46784.1"/>
    </source>
</evidence>
<comment type="catalytic activity">
    <reaction evidence="1">
        <text>ATP + protein L-histidine = ADP + protein N-phospho-L-histidine.</text>
        <dbReference type="EC" id="2.7.13.3"/>
    </reaction>
</comment>
<dbReference type="Gene3D" id="1.10.287.130">
    <property type="match status" value="1"/>
</dbReference>
<protein>
    <recommendedName>
        <fullName evidence="2">histidine kinase</fullName>
        <ecNumber evidence="2">2.7.13.3</ecNumber>
    </recommendedName>
</protein>
<dbReference type="AlphaFoldDB" id="A0A4R6UTL9"/>
<dbReference type="PANTHER" id="PTHR45339">
    <property type="entry name" value="HYBRID SIGNAL TRANSDUCTION HISTIDINE KINASE J"/>
    <property type="match status" value="1"/>
</dbReference>
<dbReference type="GO" id="GO:0000155">
    <property type="term" value="F:phosphorelay sensor kinase activity"/>
    <property type="evidence" value="ECO:0007669"/>
    <property type="project" value="InterPro"/>
</dbReference>
<accession>A0A4R6UTL9</accession>
<dbReference type="Pfam" id="PF00512">
    <property type="entry name" value="HisKA"/>
    <property type="match status" value="1"/>
</dbReference>
<evidence type="ECO:0000256" key="1">
    <source>
        <dbReference type="ARBA" id="ARBA00000085"/>
    </source>
</evidence>
<dbReference type="InterPro" id="IPR036890">
    <property type="entry name" value="HATPase_C_sf"/>
</dbReference>
<keyword evidence="6" id="KW-0418">Kinase</keyword>
<dbReference type="InterPro" id="IPR003594">
    <property type="entry name" value="HATPase_dom"/>
</dbReference>
<dbReference type="PROSITE" id="PS50109">
    <property type="entry name" value="HIS_KIN"/>
    <property type="match status" value="1"/>
</dbReference>
<keyword evidence="3" id="KW-0597">Phosphoprotein</keyword>
<dbReference type="Gene3D" id="3.30.565.10">
    <property type="entry name" value="Histidine kinase-like ATPase, C-terminal domain"/>
    <property type="match status" value="1"/>
</dbReference>
<keyword evidence="6" id="KW-0808">Transferase</keyword>
<sequence length="570" mass="63562">MNFRIPLITVISALALLAGVGLWLAAAQIDALQQQSLQQQRRDAQVRVEQQLQQLLDNARLLTQNAAKSQRWKDAIQSGTQPAFARDLAQQSAGFGIGAVLMHDRASGMTYLSEAPTRPGESWGQGEFIQNQYQAPNNQPRLTQLRERPVVLFAEPVWLDNEIKAVVAMGVWLDEQLTGWLSSRTGLEVDWAQQGQNLRIGWPGQDGEWPALTVNLEVEGESASTSYQLAALLMLMLAAGGGFWLWQLYGSHERQKTAFINALSEATEGNLRPLSQLKQGNSSFMLAAERIEHLQNQFQAQAQHAQAQSQRLQHQVEQLHEQNRQLQKERDQAVNLPRTKSEFLSRMGEEITTPMNSMMGMLELLEKYPMSAEPKELLIIAIRAGRTLKDNFTNILDFSRMDAGLHRLQKREVALRPLVSRIANEFQHYADSKNLKLTHSVNADVPERLLGDDARIAQVLGNLLGNAIRFTKEGEIGVYVDMLEQSGRKRIRFSITDTGAGIPKEAQAGLFDSLDSRSKLTNASFAGRLRLIVSKQLAELMGGEIGVSSEIGKGSRFWFTVAYEPATQTA</sequence>
<dbReference type="EMBL" id="SNYM01000012">
    <property type="protein sequence ID" value="TDQ46784.1"/>
    <property type="molecule type" value="Genomic_DNA"/>
</dbReference>
<keyword evidence="7" id="KW-1185">Reference proteome</keyword>
<evidence type="ECO:0000256" key="3">
    <source>
        <dbReference type="ARBA" id="ARBA00022553"/>
    </source>
</evidence>
<dbReference type="SMART" id="SM00387">
    <property type="entry name" value="HATPase_c"/>
    <property type="match status" value="1"/>
</dbReference>
<dbReference type="EC" id="2.7.13.3" evidence="2"/>
<feature type="domain" description="Histidine kinase" evidence="5">
    <location>
        <begin position="346"/>
        <end position="565"/>
    </location>
</feature>
<dbReference type="SUPFAM" id="SSF47384">
    <property type="entry name" value="Homodimeric domain of signal transducing histidine kinase"/>
    <property type="match status" value="1"/>
</dbReference>
<name>A0A4R6UTL9_9GAMM</name>
<dbReference type="SUPFAM" id="SSF55874">
    <property type="entry name" value="ATPase domain of HSP90 chaperone/DNA topoisomerase II/histidine kinase"/>
    <property type="match status" value="1"/>
</dbReference>
<keyword evidence="4" id="KW-0175">Coiled coil</keyword>
<dbReference type="RefSeq" id="WP_133591517.1">
    <property type="nucleotide sequence ID" value="NZ_CP037953.1"/>
</dbReference>
<dbReference type="CDD" id="cd00082">
    <property type="entry name" value="HisKA"/>
    <property type="match status" value="1"/>
</dbReference>
<feature type="coiled-coil region" evidence="4">
    <location>
        <begin position="295"/>
        <end position="336"/>
    </location>
</feature>
<reference evidence="6 7" key="1">
    <citation type="submission" date="2019-03" db="EMBL/GenBank/DDBJ databases">
        <title>Genomic Encyclopedia of Type Strains, Phase IV (KMG-IV): sequencing the most valuable type-strain genomes for metagenomic binning, comparative biology and taxonomic classification.</title>
        <authorList>
            <person name="Goeker M."/>
        </authorList>
    </citation>
    <scope>NUCLEOTIDE SEQUENCE [LARGE SCALE GENOMIC DNA]</scope>
    <source>
        <strain evidence="6 7">DSM 103792</strain>
    </source>
</reference>
<dbReference type="PANTHER" id="PTHR45339:SF3">
    <property type="entry name" value="HISTIDINE KINASE"/>
    <property type="match status" value="1"/>
</dbReference>
<dbReference type="OrthoDB" id="9770795at2"/>
<evidence type="ECO:0000256" key="4">
    <source>
        <dbReference type="SAM" id="Coils"/>
    </source>
</evidence>
<evidence type="ECO:0000313" key="7">
    <source>
        <dbReference type="Proteomes" id="UP000295375"/>
    </source>
</evidence>
<dbReference type="Pfam" id="PF02518">
    <property type="entry name" value="HATPase_c"/>
    <property type="match status" value="1"/>
</dbReference>
<proteinExistence type="predicted"/>
<feature type="coiled-coil region" evidence="4">
    <location>
        <begin position="34"/>
        <end position="65"/>
    </location>
</feature>
<dbReference type="Proteomes" id="UP000295375">
    <property type="component" value="Unassembled WGS sequence"/>
</dbReference>
<dbReference type="InterPro" id="IPR003661">
    <property type="entry name" value="HisK_dim/P_dom"/>
</dbReference>
<dbReference type="PRINTS" id="PR00344">
    <property type="entry name" value="BCTRLSENSOR"/>
</dbReference>
<dbReference type="SMART" id="SM00388">
    <property type="entry name" value="HisKA"/>
    <property type="match status" value="1"/>
</dbReference>
<evidence type="ECO:0000259" key="5">
    <source>
        <dbReference type="PROSITE" id="PS50109"/>
    </source>
</evidence>
<gene>
    <name evidence="6" type="ORF">EV696_11239</name>
</gene>
<dbReference type="InterPro" id="IPR036097">
    <property type="entry name" value="HisK_dim/P_sf"/>
</dbReference>
<evidence type="ECO:0000256" key="2">
    <source>
        <dbReference type="ARBA" id="ARBA00012438"/>
    </source>
</evidence>
<comment type="caution">
    <text evidence="6">The sequence shown here is derived from an EMBL/GenBank/DDBJ whole genome shotgun (WGS) entry which is preliminary data.</text>
</comment>
<dbReference type="InterPro" id="IPR004358">
    <property type="entry name" value="Sig_transdc_His_kin-like_C"/>
</dbReference>
<organism evidence="6 7">
    <name type="scientific">Permianibacter aggregans</name>
    <dbReference type="NCBI Taxonomy" id="1510150"/>
    <lineage>
        <taxon>Bacteria</taxon>
        <taxon>Pseudomonadati</taxon>
        <taxon>Pseudomonadota</taxon>
        <taxon>Gammaproteobacteria</taxon>
        <taxon>Pseudomonadales</taxon>
        <taxon>Pseudomonadaceae</taxon>
        <taxon>Permianibacter</taxon>
    </lineage>
</organism>
<dbReference type="InterPro" id="IPR005467">
    <property type="entry name" value="His_kinase_dom"/>
</dbReference>